<dbReference type="InterPro" id="IPR050398">
    <property type="entry name" value="HssS/ArlS-like"/>
</dbReference>
<comment type="subcellular location">
    <subcellularLocation>
        <location evidence="2">Cell membrane</location>
        <topology evidence="2">Multi-pass membrane protein</topology>
    </subcellularLocation>
</comment>
<proteinExistence type="predicted"/>
<evidence type="ECO:0000256" key="4">
    <source>
        <dbReference type="ARBA" id="ARBA00022475"/>
    </source>
</evidence>
<keyword evidence="8" id="KW-0547">Nucleotide-binding</keyword>
<dbReference type="Pfam" id="PF02518">
    <property type="entry name" value="HATPase_c"/>
    <property type="match status" value="1"/>
</dbReference>
<evidence type="ECO:0000256" key="12">
    <source>
        <dbReference type="ARBA" id="ARBA00023012"/>
    </source>
</evidence>
<dbReference type="PROSITE" id="PS50885">
    <property type="entry name" value="HAMP"/>
    <property type="match status" value="1"/>
</dbReference>
<evidence type="ECO:0000313" key="19">
    <source>
        <dbReference type="Proteomes" id="UP000001572"/>
    </source>
</evidence>
<dbReference type="GO" id="GO:0000155">
    <property type="term" value="F:phosphorelay sensor kinase activity"/>
    <property type="evidence" value="ECO:0007669"/>
    <property type="project" value="InterPro"/>
</dbReference>
<dbReference type="SUPFAM" id="SSF55874">
    <property type="entry name" value="ATPase domain of HSP90 chaperone/DNA topoisomerase II/histidine kinase"/>
    <property type="match status" value="1"/>
</dbReference>
<dbReference type="InterPro" id="IPR003661">
    <property type="entry name" value="HisK_dim/P_dom"/>
</dbReference>
<keyword evidence="4" id="KW-1003">Cell membrane</keyword>
<sequence>MKFWQKAFIGILIIFIVSINISSYLTSKHSFSLNMQRDKNRALGEYHFIRNGILEAINSNYYREEAEIPPASMESVMRSYANYYRKQDVFLELKHSNDLLFTNIPFSVPYSTGNEELDWNAVELQVLSINEKRYLYISGRVHGQHQDYALAYVRDLSELYDTHSQLIRYLITVSASVEIVLTLVLLLFLRKLTQPIRIMQTATRKISSGVYDDRISIPGKDEFHDLAENFNQMASSIQEKITELDKNAQDKQRLVDNLAHELRTPLTAIRGYGEYLQNANASEQNRIKATGYIISETDRMQNLAFKLLDLALIKNSKLDVHRIIPSELLHQIRLVLAPKLKEKSIKLDIHSSLNELSGDFILLQSLLVNLVDNAVKASTENSSIHLSAYLDIVPILEVKDFGCGMDEEQTALVCEPFYRVDTARSRSSGGIGLGLSLCREIAHLHGAQLKIYSCLGKGTSVQILFTTPLQPSENSVTYKDV</sequence>
<dbReference type="InterPro" id="IPR003660">
    <property type="entry name" value="HAMP_dom"/>
</dbReference>
<dbReference type="Gene3D" id="1.10.287.130">
    <property type="match status" value="1"/>
</dbReference>
<gene>
    <name evidence="18" type="ordered locus">Amet_4730</name>
</gene>
<dbReference type="Gene3D" id="3.30.565.10">
    <property type="entry name" value="Histidine kinase-like ATPase, C-terminal domain"/>
    <property type="match status" value="1"/>
</dbReference>
<dbReference type="InterPro" id="IPR003594">
    <property type="entry name" value="HATPase_dom"/>
</dbReference>
<keyword evidence="11 15" id="KW-1133">Transmembrane helix</keyword>
<evidence type="ECO:0000313" key="18">
    <source>
        <dbReference type="EMBL" id="ABR50798.1"/>
    </source>
</evidence>
<protein>
    <recommendedName>
        <fullName evidence="3">histidine kinase</fullName>
        <ecNumber evidence="3">2.7.13.3</ecNumber>
    </recommendedName>
</protein>
<evidence type="ECO:0000256" key="10">
    <source>
        <dbReference type="ARBA" id="ARBA00022840"/>
    </source>
</evidence>
<dbReference type="FunFam" id="1.10.287.130:FF:000001">
    <property type="entry name" value="Two-component sensor histidine kinase"/>
    <property type="match status" value="1"/>
</dbReference>
<dbReference type="InterPro" id="IPR036097">
    <property type="entry name" value="HisK_dim/P_sf"/>
</dbReference>
<dbReference type="SMART" id="SM00304">
    <property type="entry name" value="HAMP"/>
    <property type="match status" value="1"/>
</dbReference>
<name>A6TX80_ALKMQ</name>
<feature type="domain" description="HAMP" evidence="17">
    <location>
        <begin position="190"/>
        <end position="242"/>
    </location>
</feature>
<dbReference type="CDD" id="cd06225">
    <property type="entry name" value="HAMP"/>
    <property type="match status" value="1"/>
</dbReference>
<evidence type="ECO:0000256" key="8">
    <source>
        <dbReference type="ARBA" id="ARBA00022741"/>
    </source>
</evidence>
<feature type="coiled-coil region" evidence="14">
    <location>
        <begin position="227"/>
        <end position="261"/>
    </location>
</feature>
<feature type="transmembrane region" description="Helical" evidence="15">
    <location>
        <begin position="7"/>
        <end position="25"/>
    </location>
</feature>
<accession>A6TX80</accession>
<dbReference type="InterPro" id="IPR004358">
    <property type="entry name" value="Sig_transdc_His_kin-like_C"/>
</dbReference>
<dbReference type="InterPro" id="IPR036890">
    <property type="entry name" value="HATPase_C_sf"/>
</dbReference>
<evidence type="ECO:0000256" key="13">
    <source>
        <dbReference type="ARBA" id="ARBA00023136"/>
    </source>
</evidence>
<evidence type="ECO:0000256" key="11">
    <source>
        <dbReference type="ARBA" id="ARBA00022989"/>
    </source>
</evidence>
<dbReference type="AlphaFoldDB" id="A6TX80"/>
<evidence type="ECO:0000256" key="2">
    <source>
        <dbReference type="ARBA" id="ARBA00004651"/>
    </source>
</evidence>
<dbReference type="KEGG" id="amt:Amet_4730"/>
<reference evidence="19" key="1">
    <citation type="journal article" date="2016" name="Genome Announc.">
        <title>Complete genome sequence of Alkaliphilus metalliredigens strain QYMF, an alkaliphilic and metal-reducing bacterium isolated from borax-contaminated leachate ponds.</title>
        <authorList>
            <person name="Hwang C."/>
            <person name="Copeland A."/>
            <person name="Lucas S."/>
            <person name="Lapidus A."/>
            <person name="Barry K."/>
            <person name="Detter J.C."/>
            <person name="Glavina Del Rio T."/>
            <person name="Hammon N."/>
            <person name="Israni S."/>
            <person name="Dalin E."/>
            <person name="Tice H."/>
            <person name="Pitluck S."/>
            <person name="Chertkov O."/>
            <person name="Brettin T."/>
            <person name="Bruce D."/>
            <person name="Han C."/>
            <person name="Schmutz J."/>
            <person name="Larimer F."/>
            <person name="Land M.L."/>
            <person name="Hauser L."/>
            <person name="Kyrpides N."/>
            <person name="Mikhailova N."/>
            <person name="Ye Q."/>
            <person name="Zhou J."/>
            <person name="Richardson P."/>
            <person name="Fields M.W."/>
        </authorList>
    </citation>
    <scope>NUCLEOTIDE SEQUENCE [LARGE SCALE GENOMIC DNA]</scope>
    <source>
        <strain evidence="19">QYMF</strain>
    </source>
</reference>
<dbReference type="EC" id="2.7.13.3" evidence="3"/>
<keyword evidence="14" id="KW-0175">Coiled coil</keyword>
<dbReference type="SMART" id="SM00388">
    <property type="entry name" value="HisKA"/>
    <property type="match status" value="1"/>
</dbReference>
<evidence type="ECO:0000256" key="9">
    <source>
        <dbReference type="ARBA" id="ARBA00022777"/>
    </source>
</evidence>
<dbReference type="Pfam" id="PF00512">
    <property type="entry name" value="HisKA"/>
    <property type="match status" value="1"/>
</dbReference>
<evidence type="ECO:0000256" key="14">
    <source>
        <dbReference type="SAM" id="Coils"/>
    </source>
</evidence>
<dbReference type="Gene3D" id="6.10.340.10">
    <property type="match status" value="1"/>
</dbReference>
<evidence type="ECO:0000259" key="16">
    <source>
        <dbReference type="PROSITE" id="PS50109"/>
    </source>
</evidence>
<dbReference type="HOGENOM" id="CLU_000445_89_6_9"/>
<keyword evidence="19" id="KW-1185">Reference proteome</keyword>
<evidence type="ECO:0000256" key="1">
    <source>
        <dbReference type="ARBA" id="ARBA00000085"/>
    </source>
</evidence>
<dbReference type="Pfam" id="PF00672">
    <property type="entry name" value="HAMP"/>
    <property type="match status" value="1"/>
</dbReference>
<organism evidence="18 19">
    <name type="scientific">Alkaliphilus metalliredigens (strain QYMF)</name>
    <dbReference type="NCBI Taxonomy" id="293826"/>
    <lineage>
        <taxon>Bacteria</taxon>
        <taxon>Bacillati</taxon>
        <taxon>Bacillota</taxon>
        <taxon>Clostridia</taxon>
        <taxon>Peptostreptococcales</taxon>
        <taxon>Natronincolaceae</taxon>
        <taxon>Alkaliphilus</taxon>
    </lineage>
</organism>
<dbReference type="PANTHER" id="PTHR45528:SF1">
    <property type="entry name" value="SENSOR HISTIDINE KINASE CPXA"/>
    <property type="match status" value="1"/>
</dbReference>
<keyword evidence="7 15" id="KW-0812">Transmembrane</keyword>
<dbReference type="GO" id="GO:0005886">
    <property type="term" value="C:plasma membrane"/>
    <property type="evidence" value="ECO:0007669"/>
    <property type="project" value="UniProtKB-SubCell"/>
</dbReference>
<keyword evidence="13 15" id="KW-0472">Membrane</keyword>
<evidence type="ECO:0000256" key="6">
    <source>
        <dbReference type="ARBA" id="ARBA00022679"/>
    </source>
</evidence>
<keyword evidence="6" id="KW-0808">Transferase</keyword>
<dbReference type="EMBL" id="CP000724">
    <property type="protein sequence ID" value="ABR50798.1"/>
    <property type="molecule type" value="Genomic_DNA"/>
</dbReference>
<dbReference type="Proteomes" id="UP000001572">
    <property type="component" value="Chromosome"/>
</dbReference>
<dbReference type="SUPFAM" id="SSF47384">
    <property type="entry name" value="Homodimeric domain of signal transducing histidine kinase"/>
    <property type="match status" value="1"/>
</dbReference>
<dbReference type="PROSITE" id="PS50109">
    <property type="entry name" value="HIS_KIN"/>
    <property type="match status" value="1"/>
</dbReference>
<dbReference type="InterPro" id="IPR005467">
    <property type="entry name" value="His_kinase_dom"/>
</dbReference>
<evidence type="ECO:0000259" key="17">
    <source>
        <dbReference type="PROSITE" id="PS50885"/>
    </source>
</evidence>
<dbReference type="eggNOG" id="COG2205">
    <property type="taxonomic scope" value="Bacteria"/>
</dbReference>
<evidence type="ECO:0000256" key="15">
    <source>
        <dbReference type="SAM" id="Phobius"/>
    </source>
</evidence>
<keyword evidence="5" id="KW-0597">Phosphoprotein</keyword>
<keyword evidence="10" id="KW-0067">ATP-binding</keyword>
<evidence type="ECO:0000256" key="3">
    <source>
        <dbReference type="ARBA" id="ARBA00012438"/>
    </source>
</evidence>
<dbReference type="STRING" id="293826.Amet_4730"/>
<dbReference type="PRINTS" id="PR00344">
    <property type="entry name" value="BCTRLSENSOR"/>
</dbReference>
<keyword evidence="12" id="KW-0902">Two-component regulatory system</keyword>
<dbReference type="PANTHER" id="PTHR45528">
    <property type="entry name" value="SENSOR HISTIDINE KINASE CPXA"/>
    <property type="match status" value="1"/>
</dbReference>
<dbReference type="GO" id="GO:0005524">
    <property type="term" value="F:ATP binding"/>
    <property type="evidence" value="ECO:0007669"/>
    <property type="project" value="UniProtKB-KW"/>
</dbReference>
<dbReference type="RefSeq" id="WP_012065683.1">
    <property type="nucleotide sequence ID" value="NC_009633.1"/>
</dbReference>
<dbReference type="SMART" id="SM00387">
    <property type="entry name" value="HATPase_c"/>
    <property type="match status" value="1"/>
</dbReference>
<feature type="transmembrane region" description="Helical" evidence="15">
    <location>
        <begin position="166"/>
        <end position="189"/>
    </location>
</feature>
<keyword evidence="9 18" id="KW-0418">Kinase</keyword>
<dbReference type="SUPFAM" id="SSF158472">
    <property type="entry name" value="HAMP domain-like"/>
    <property type="match status" value="1"/>
</dbReference>
<dbReference type="CDD" id="cd00075">
    <property type="entry name" value="HATPase"/>
    <property type="match status" value="1"/>
</dbReference>
<feature type="domain" description="Histidine kinase" evidence="16">
    <location>
        <begin position="257"/>
        <end position="469"/>
    </location>
</feature>
<evidence type="ECO:0000256" key="7">
    <source>
        <dbReference type="ARBA" id="ARBA00022692"/>
    </source>
</evidence>
<evidence type="ECO:0000256" key="5">
    <source>
        <dbReference type="ARBA" id="ARBA00022553"/>
    </source>
</evidence>
<dbReference type="eggNOG" id="COG2770">
    <property type="taxonomic scope" value="Bacteria"/>
</dbReference>
<dbReference type="OrthoDB" id="9786919at2"/>
<dbReference type="CDD" id="cd00082">
    <property type="entry name" value="HisKA"/>
    <property type="match status" value="1"/>
</dbReference>
<comment type="catalytic activity">
    <reaction evidence="1">
        <text>ATP + protein L-histidine = ADP + protein N-phospho-L-histidine.</text>
        <dbReference type="EC" id="2.7.13.3"/>
    </reaction>
</comment>